<feature type="domain" description="HTH cro/C1-type" evidence="3">
    <location>
        <begin position="16"/>
        <end position="70"/>
    </location>
</feature>
<dbReference type="OrthoDB" id="833147at2"/>
<protein>
    <recommendedName>
        <fullName evidence="3">HTH cro/C1-type domain-containing protein</fullName>
    </recommendedName>
</protein>
<evidence type="ECO:0000256" key="2">
    <source>
        <dbReference type="ARBA" id="ARBA00023125"/>
    </source>
</evidence>
<reference evidence="4 5" key="1">
    <citation type="journal article" date="2014" name="Int. J. Syst. Evol. Microbiol.">
        <title>Phaeodactylibacter xiamenensis gen. nov., sp. nov., a member of the family Saprospiraceae isolated from the marine alga Phaeodactylum tricornutum.</title>
        <authorList>
            <person name="Chen Z.Jr."/>
            <person name="Lei X."/>
            <person name="Lai Q."/>
            <person name="Li Y."/>
            <person name="Zhang B."/>
            <person name="Zhang J."/>
            <person name="Zhang H."/>
            <person name="Yang L."/>
            <person name="Zheng W."/>
            <person name="Tian Y."/>
            <person name="Yu Z."/>
            <person name="Xu H.Jr."/>
            <person name="Zheng T."/>
        </authorList>
    </citation>
    <scope>NUCLEOTIDE SEQUENCE [LARGE SCALE GENOMIC DNA]</scope>
    <source>
        <strain evidence="4 5">KD52</strain>
    </source>
</reference>
<dbReference type="InterPro" id="IPR010982">
    <property type="entry name" value="Lambda_DNA-bd_dom_sf"/>
</dbReference>
<dbReference type="Proteomes" id="UP000029736">
    <property type="component" value="Unassembled WGS sequence"/>
</dbReference>
<dbReference type="InterPro" id="IPR050807">
    <property type="entry name" value="TransReg_Diox_bact_type"/>
</dbReference>
<dbReference type="RefSeq" id="WP_044215602.1">
    <property type="nucleotide sequence ID" value="NZ_JBKAGJ010000014.1"/>
</dbReference>
<evidence type="ECO:0000259" key="3">
    <source>
        <dbReference type="PROSITE" id="PS50943"/>
    </source>
</evidence>
<keyword evidence="5" id="KW-1185">Reference proteome</keyword>
<dbReference type="SUPFAM" id="SSF47413">
    <property type="entry name" value="lambda repressor-like DNA-binding domains"/>
    <property type="match status" value="1"/>
</dbReference>
<dbReference type="GO" id="GO:0005829">
    <property type="term" value="C:cytosol"/>
    <property type="evidence" value="ECO:0007669"/>
    <property type="project" value="TreeGrafter"/>
</dbReference>
<dbReference type="Pfam" id="PF06114">
    <property type="entry name" value="Peptidase_M78"/>
    <property type="match status" value="1"/>
</dbReference>
<evidence type="ECO:0000313" key="5">
    <source>
        <dbReference type="Proteomes" id="UP000029736"/>
    </source>
</evidence>
<accession>A0A098SCL0</accession>
<proteinExistence type="inferred from homology"/>
<comment type="caution">
    <text evidence="4">The sequence shown here is derived from an EMBL/GenBank/DDBJ whole genome shotgun (WGS) entry which is preliminary data.</text>
</comment>
<sequence>MIIKEDIIKMIFGFKVKYHRQQLGLSLEELAKSSGLSKSYVHDIERGKKYPKVQRIDALAKALGVDYDYMVSMRASKKLQPIVDLLSSEFIKEFPLDQFGISPDKLFELFSNTPDKVNAFINTIFKVTRNYQMQREHLYLAALRSYQDMYNNYFLELEQAVRNFRKENGLPRILTGLPNVLRKLLEERYDIKVNDQLMTTVPELNGQRSFFQAKSQTLYLDGKLTDAQQNFLLARELAFQYLNLSTRPYFTRIVQMDSFERLLSNFRASYFAVALLMDEDSVVEDIRKFAQKVSWSPDYLHQLLSKYNATPETLLQRWTNLLPQHFGINDLFFIRLVGAEGLQHFRMTKELHLSQIHNPYANQLNEHYCRRWVSVNIIKQLKSGLKPTTLPIINAQISSYWQTENRYLCISIAKPDFHIPARGVSVTIGLMVNSRLRERFRFLSSPDLETRLVHTTCERCGITNCEARAVTPAFLEAQQRKVDILKAGQQLP</sequence>
<dbReference type="PANTHER" id="PTHR46797:SF1">
    <property type="entry name" value="METHYLPHOSPHONATE SYNTHASE"/>
    <property type="match status" value="1"/>
</dbReference>
<dbReference type="EMBL" id="JPOS01000002">
    <property type="protein sequence ID" value="KGE89820.1"/>
    <property type="molecule type" value="Genomic_DNA"/>
</dbReference>
<evidence type="ECO:0000256" key="1">
    <source>
        <dbReference type="ARBA" id="ARBA00007227"/>
    </source>
</evidence>
<dbReference type="InterPro" id="IPR001387">
    <property type="entry name" value="Cro/C1-type_HTH"/>
</dbReference>
<dbReference type="Pfam" id="PF01381">
    <property type="entry name" value="HTH_3"/>
    <property type="match status" value="1"/>
</dbReference>
<gene>
    <name evidence="4" type="ORF">IX84_00430</name>
</gene>
<dbReference type="STRING" id="1524460.IX84_00430"/>
<comment type="similarity">
    <text evidence="1">Belongs to the short-chain fatty acyl-CoA assimilation regulator (ScfR) family.</text>
</comment>
<dbReference type="SMART" id="SM00530">
    <property type="entry name" value="HTH_XRE"/>
    <property type="match status" value="1"/>
</dbReference>
<dbReference type="InterPro" id="IPR010359">
    <property type="entry name" value="IrrE_HExxH"/>
</dbReference>
<name>A0A098SCL0_9BACT</name>
<organism evidence="4 5">
    <name type="scientific">Phaeodactylibacter xiamenensis</name>
    <dbReference type="NCBI Taxonomy" id="1524460"/>
    <lineage>
        <taxon>Bacteria</taxon>
        <taxon>Pseudomonadati</taxon>
        <taxon>Bacteroidota</taxon>
        <taxon>Saprospiria</taxon>
        <taxon>Saprospirales</taxon>
        <taxon>Haliscomenobacteraceae</taxon>
        <taxon>Phaeodactylibacter</taxon>
    </lineage>
</organism>
<evidence type="ECO:0000313" key="4">
    <source>
        <dbReference type="EMBL" id="KGE89820.1"/>
    </source>
</evidence>
<dbReference type="GO" id="GO:0003700">
    <property type="term" value="F:DNA-binding transcription factor activity"/>
    <property type="evidence" value="ECO:0007669"/>
    <property type="project" value="TreeGrafter"/>
</dbReference>
<dbReference type="CDD" id="cd00093">
    <property type="entry name" value="HTH_XRE"/>
    <property type="match status" value="1"/>
</dbReference>
<dbReference type="AlphaFoldDB" id="A0A098SCL0"/>
<dbReference type="PANTHER" id="PTHR46797">
    <property type="entry name" value="HTH-TYPE TRANSCRIPTIONAL REGULATOR"/>
    <property type="match status" value="1"/>
</dbReference>
<keyword evidence="2" id="KW-0238">DNA-binding</keyword>
<dbReference type="PROSITE" id="PS50943">
    <property type="entry name" value="HTH_CROC1"/>
    <property type="match status" value="1"/>
</dbReference>
<dbReference type="GO" id="GO:0003677">
    <property type="term" value="F:DNA binding"/>
    <property type="evidence" value="ECO:0007669"/>
    <property type="project" value="UniProtKB-KW"/>
</dbReference>
<dbReference type="Gene3D" id="1.10.260.40">
    <property type="entry name" value="lambda repressor-like DNA-binding domains"/>
    <property type="match status" value="1"/>
</dbReference>